<feature type="region of interest" description="Disordered" evidence="1">
    <location>
        <begin position="1"/>
        <end position="39"/>
    </location>
</feature>
<reference evidence="4" key="1">
    <citation type="submission" date="2016-05" db="EMBL/GenBank/DDBJ databases">
        <authorList>
            <person name="Baek K."/>
            <person name="Yang S.-J."/>
        </authorList>
    </citation>
    <scope>NUCLEOTIDE SEQUENCE [LARGE SCALE GENOMIC DNA]</scope>
    <source>
        <strain evidence="4">ST58-10</strain>
    </source>
</reference>
<proteinExistence type="predicted"/>
<dbReference type="GO" id="GO:0008233">
    <property type="term" value="F:peptidase activity"/>
    <property type="evidence" value="ECO:0007669"/>
    <property type="project" value="InterPro"/>
</dbReference>
<sequence length="524" mass="57399">MTDSPRDAWDQPVQSAPEQAPVVNPQDDDGALPDTRALNSPAQTQPGLFHALGLNLRAGIKLALGHTPAPAELHSGLEQCLLLGTLLLGLELGGSFLSTEAPALFDAYGLNYLGASWLLSLFMLLLVTRLAGGTRASFAPLLVAFLSAALWITLISQLLWQAQQYLVLSETLTWGLFVVLLLWQWRVLVRLLHGFAGARPLRAFVLGGFYSLVLLASLWILPRTELWYTDEATEQATQPPGARLDVETVFYAQPGLMQQSLAALQPQRPGVTDLYLLALGGFGLEDVFLKEVEFVREQFDRQYDTAGRSLILANNPARVSQYPLASRPNLAQGLQGVAQKMDTAEDVLFLFMTSHGSRDHRFSLEFGAIELNDLTPQQVRQALDDAGIRWRVILVSSCFSGGFIEALQSPETLVITAAAADRTSFGCGVDSDFTYFGTAYFKQALPRQPRFIQAFDLANSWVSDREQQEDISASQPQIFVGDAIAKKLDNLYREPKLQTAFSLAMPDESSACDGDDSQSAACQP</sequence>
<evidence type="ECO:0008006" key="5">
    <source>
        <dbReference type="Google" id="ProtNLM"/>
    </source>
</evidence>
<feature type="transmembrane region" description="Helical" evidence="2">
    <location>
        <begin position="201"/>
        <end position="221"/>
    </location>
</feature>
<dbReference type="InterPro" id="IPR001096">
    <property type="entry name" value="Peptidase_C13"/>
</dbReference>
<name>A0A1A9F1T4_9GAMM</name>
<dbReference type="Pfam" id="PF01650">
    <property type="entry name" value="Peptidase_C13"/>
    <property type="match status" value="1"/>
</dbReference>
<evidence type="ECO:0000256" key="2">
    <source>
        <dbReference type="SAM" id="Phobius"/>
    </source>
</evidence>
<dbReference type="Proteomes" id="UP000078070">
    <property type="component" value="Chromosome"/>
</dbReference>
<accession>A0A1A9F1T4</accession>
<keyword evidence="2" id="KW-1133">Transmembrane helix</keyword>
<reference evidence="3 4" key="2">
    <citation type="journal article" date="2018" name="Int. J. Syst. Evol. Microbiol.">
        <title>Marinobacterium aestuarii sp. nov., a benzene-degrading marine bacterium isolated from estuary sediment.</title>
        <authorList>
            <person name="Bae S.S."/>
            <person name="Jung J."/>
            <person name="Chung D."/>
            <person name="Baek K."/>
        </authorList>
    </citation>
    <scope>NUCLEOTIDE SEQUENCE [LARGE SCALE GENOMIC DNA]</scope>
    <source>
        <strain evidence="3 4">ST58-10</strain>
    </source>
</reference>
<dbReference type="KEGG" id="mars:A8C75_18030"/>
<evidence type="ECO:0000256" key="1">
    <source>
        <dbReference type="SAM" id="MobiDB-lite"/>
    </source>
</evidence>
<dbReference type="OrthoDB" id="345222at2"/>
<dbReference type="RefSeq" id="WP_067385571.1">
    <property type="nucleotide sequence ID" value="NZ_CP015839.1"/>
</dbReference>
<dbReference type="AlphaFoldDB" id="A0A1A9F1T4"/>
<evidence type="ECO:0000313" key="4">
    <source>
        <dbReference type="Proteomes" id="UP000078070"/>
    </source>
</evidence>
<dbReference type="EMBL" id="CP015839">
    <property type="protein sequence ID" value="ANG64186.1"/>
    <property type="molecule type" value="Genomic_DNA"/>
</dbReference>
<organism evidence="3 4">
    <name type="scientific">Marinobacterium aestuarii</name>
    <dbReference type="NCBI Taxonomy" id="1821621"/>
    <lineage>
        <taxon>Bacteria</taxon>
        <taxon>Pseudomonadati</taxon>
        <taxon>Pseudomonadota</taxon>
        <taxon>Gammaproteobacteria</taxon>
        <taxon>Oceanospirillales</taxon>
        <taxon>Oceanospirillaceae</taxon>
        <taxon>Marinobacterium</taxon>
    </lineage>
</organism>
<keyword evidence="2" id="KW-0472">Membrane</keyword>
<gene>
    <name evidence="3" type="ORF">A8C75_18030</name>
</gene>
<dbReference type="Gene3D" id="3.40.50.1460">
    <property type="match status" value="1"/>
</dbReference>
<protein>
    <recommendedName>
        <fullName evidence="5">Peptidase C13 family protein</fullName>
    </recommendedName>
</protein>
<keyword evidence="2" id="KW-0812">Transmembrane</keyword>
<feature type="transmembrane region" description="Helical" evidence="2">
    <location>
        <begin position="172"/>
        <end position="189"/>
    </location>
</feature>
<keyword evidence="4" id="KW-1185">Reference proteome</keyword>
<dbReference type="STRING" id="1821621.A8C75_18030"/>
<feature type="transmembrane region" description="Helical" evidence="2">
    <location>
        <begin position="109"/>
        <end position="127"/>
    </location>
</feature>
<feature type="transmembrane region" description="Helical" evidence="2">
    <location>
        <begin position="139"/>
        <end position="160"/>
    </location>
</feature>
<evidence type="ECO:0000313" key="3">
    <source>
        <dbReference type="EMBL" id="ANG64186.1"/>
    </source>
</evidence>
<dbReference type="GO" id="GO:0006508">
    <property type="term" value="P:proteolysis"/>
    <property type="evidence" value="ECO:0007669"/>
    <property type="project" value="InterPro"/>
</dbReference>